<dbReference type="Pfam" id="PF13426">
    <property type="entry name" value="PAS_9"/>
    <property type="match status" value="1"/>
</dbReference>
<dbReference type="PROSITE" id="PS50113">
    <property type="entry name" value="PAC"/>
    <property type="match status" value="2"/>
</dbReference>
<feature type="domain" description="PAS" evidence="12">
    <location>
        <begin position="317"/>
        <end position="366"/>
    </location>
</feature>
<feature type="transmembrane region" description="Helical" evidence="9">
    <location>
        <begin position="146"/>
        <end position="164"/>
    </location>
</feature>
<keyword evidence="9" id="KW-0472">Membrane</keyword>
<dbReference type="GO" id="GO:0000155">
    <property type="term" value="F:phosphorelay sensor kinase activity"/>
    <property type="evidence" value="ECO:0007669"/>
    <property type="project" value="InterPro"/>
</dbReference>
<dbReference type="EMBL" id="JABZMI010000023">
    <property type="protein sequence ID" value="MBF1163903.1"/>
    <property type="molecule type" value="Genomic_DNA"/>
</dbReference>
<feature type="transmembrane region" description="Helical" evidence="9">
    <location>
        <begin position="106"/>
        <end position="134"/>
    </location>
</feature>
<reference evidence="14" key="1">
    <citation type="submission" date="2020-04" db="EMBL/GenBank/DDBJ databases">
        <title>Deep metagenomics examines the oral microbiome during advanced dental caries in children, revealing novel taxa and co-occurrences with host molecules.</title>
        <authorList>
            <person name="Baker J.L."/>
            <person name="Morton J.T."/>
            <person name="Dinis M."/>
            <person name="Alvarez R."/>
            <person name="Tran N.C."/>
            <person name="Knight R."/>
            <person name="Edlund A."/>
        </authorList>
    </citation>
    <scope>NUCLEOTIDE SEQUENCE</scope>
    <source>
        <strain evidence="14">JCVI_32_bin.24</strain>
    </source>
</reference>
<dbReference type="Gene3D" id="3.40.50.2300">
    <property type="match status" value="1"/>
</dbReference>
<dbReference type="SMART" id="SM00388">
    <property type="entry name" value="HisKA"/>
    <property type="match status" value="1"/>
</dbReference>
<evidence type="ECO:0000256" key="7">
    <source>
        <dbReference type="PROSITE-ProRule" id="PRU00169"/>
    </source>
</evidence>
<evidence type="ECO:0000313" key="14">
    <source>
        <dbReference type="EMBL" id="MBF1163903.1"/>
    </source>
</evidence>
<dbReference type="Pfam" id="PF12860">
    <property type="entry name" value="PAS_7"/>
    <property type="match status" value="1"/>
</dbReference>
<dbReference type="SUPFAM" id="SSF52172">
    <property type="entry name" value="CheY-like"/>
    <property type="match status" value="1"/>
</dbReference>
<feature type="domain" description="Histidine kinase" evidence="10">
    <location>
        <begin position="712"/>
        <end position="934"/>
    </location>
</feature>
<dbReference type="NCBIfam" id="TIGR00229">
    <property type="entry name" value="sensory_box"/>
    <property type="match status" value="2"/>
</dbReference>
<proteinExistence type="predicted"/>
<dbReference type="Gene3D" id="3.30.450.20">
    <property type="entry name" value="PAS domain"/>
    <property type="match status" value="4"/>
</dbReference>
<feature type="domain" description="PAC" evidence="13">
    <location>
        <begin position="520"/>
        <end position="573"/>
    </location>
</feature>
<evidence type="ECO:0000259" key="12">
    <source>
        <dbReference type="PROSITE" id="PS50112"/>
    </source>
</evidence>
<dbReference type="InterPro" id="IPR000014">
    <property type="entry name" value="PAS"/>
</dbReference>
<keyword evidence="8" id="KW-0175">Coiled coil</keyword>
<dbReference type="SMART" id="SM00448">
    <property type="entry name" value="REC"/>
    <property type="match status" value="1"/>
</dbReference>
<evidence type="ECO:0000259" key="11">
    <source>
        <dbReference type="PROSITE" id="PS50110"/>
    </source>
</evidence>
<feature type="coiled-coil region" evidence="8">
    <location>
        <begin position="172"/>
        <end position="199"/>
    </location>
</feature>
<gene>
    <name evidence="14" type="ORF">HXL68_02575</name>
</gene>
<keyword evidence="3 7" id="KW-0597">Phosphoprotein</keyword>
<name>A0A930BTX9_9RHOO</name>
<keyword evidence="9" id="KW-1133">Transmembrane helix</keyword>
<dbReference type="InterPro" id="IPR005467">
    <property type="entry name" value="His_kinase_dom"/>
</dbReference>
<keyword evidence="4" id="KW-0902">Two-component regulatory system</keyword>
<evidence type="ECO:0000256" key="1">
    <source>
        <dbReference type="ARBA" id="ARBA00000085"/>
    </source>
</evidence>
<evidence type="ECO:0000256" key="6">
    <source>
        <dbReference type="ARBA" id="ARBA00070152"/>
    </source>
</evidence>
<dbReference type="InterPro" id="IPR035965">
    <property type="entry name" value="PAS-like_dom_sf"/>
</dbReference>
<dbReference type="Pfam" id="PF08448">
    <property type="entry name" value="PAS_4"/>
    <property type="match status" value="1"/>
</dbReference>
<dbReference type="PROSITE" id="PS50109">
    <property type="entry name" value="HIS_KIN"/>
    <property type="match status" value="1"/>
</dbReference>
<feature type="transmembrane region" description="Helical" evidence="9">
    <location>
        <begin position="54"/>
        <end position="72"/>
    </location>
</feature>
<dbReference type="Pfam" id="PF02518">
    <property type="entry name" value="HATPase_c"/>
    <property type="match status" value="1"/>
</dbReference>
<dbReference type="PANTHER" id="PTHR45339:SF1">
    <property type="entry name" value="HYBRID SIGNAL TRANSDUCTION HISTIDINE KINASE J"/>
    <property type="match status" value="1"/>
</dbReference>
<comment type="caution">
    <text evidence="14">The sequence shown here is derived from an EMBL/GenBank/DDBJ whole genome shotgun (WGS) entry which is preliminary data.</text>
</comment>
<dbReference type="SMART" id="SM00387">
    <property type="entry name" value="HATPase_c"/>
    <property type="match status" value="1"/>
</dbReference>
<accession>A0A930BTX9</accession>
<dbReference type="Gene3D" id="3.30.565.10">
    <property type="entry name" value="Histidine kinase-like ATPase, C-terminal domain"/>
    <property type="match status" value="1"/>
</dbReference>
<evidence type="ECO:0000256" key="8">
    <source>
        <dbReference type="SAM" id="Coils"/>
    </source>
</evidence>
<protein>
    <recommendedName>
        <fullName evidence="6">Virulence sensor protein BvgS</fullName>
        <ecNumber evidence="2">2.7.13.3</ecNumber>
    </recommendedName>
</protein>
<dbReference type="InterPro" id="IPR036890">
    <property type="entry name" value="HATPase_C_sf"/>
</dbReference>
<dbReference type="CDD" id="cd00082">
    <property type="entry name" value="HisKA"/>
    <property type="match status" value="1"/>
</dbReference>
<evidence type="ECO:0000256" key="4">
    <source>
        <dbReference type="ARBA" id="ARBA00023012"/>
    </source>
</evidence>
<dbReference type="Pfam" id="PF00512">
    <property type="entry name" value="HisKA"/>
    <property type="match status" value="1"/>
</dbReference>
<dbReference type="InterPro" id="IPR003594">
    <property type="entry name" value="HATPase_dom"/>
</dbReference>
<dbReference type="CDD" id="cd16922">
    <property type="entry name" value="HATPase_EvgS-ArcB-TorS-like"/>
    <property type="match status" value="1"/>
</dbReference>
<dbReference type="InterPro" id="IPR003661">
    <property type="entry name" value="HisK_dim/P_dom"/>
</dbReference>
<organism evidence="14 15">
    <name type="scientific">Dechloromonas agitata</name>
    <dbReference type="NCBI Taxonomy" id="73030"/>
    <lineage>
        <taxon>Bacteria</taxon>
        <taxon>Pseudomonadati</taxon>
        <taxon>Pseudomonadota</taxon>
        <taxon>Betaproteobacteria</taxon>
        <taxon>Rhodocyclales</taxon>
        <taxon>Azonexaceae</taxon>
        <taxon>Dechloromonas</taxon>
    </lineage>
</organism>
<dbReference type="InterPro" id="IPR004358">
    <property type="entry name" value="Sig_transdc_His_kin-like_C"/>
</dbReference>
<keyword evidence="9" id="KW-0812">Transmembrane</keyword>
<dbReference type="InterPro" id="IPR000700">
    <property type="entry name" value="PAS-assoc_C"/>
</dbReference>
<dbReference type="SUPFAM" id="SSF55874">
    <property type="entry name" value="ATPase domain of HSP90 chaperone/DNA topoisomerase II/histidine kinase"/>
    <property type="match status" value="1"/>
</dbReference>
<evidence type="ECO:0000256" key="3">
    <source>
        <dbReference type="ARBA" id="ARBA00022553"/>
    </source>
</evidence>
<dbReference type="AlphaFoldDB" id="A0A930BTX9"/>
<dbReference type="Pfam" id="PF08447">
    <property type="entry name" value="PAS_3"/>
    <property type="match status" value="1"/>
</dbReference>
<feature type="transmembrane region" description="Helical" evidence="9">
    <location>
        <begin position="12"/>
        <end position="34"/>
    </location>
</feature>
<dbReference type="FunFam" id="3.30.565.10:FF:000010">
    <property type="entry name" value="Sensor histidine kinase RcsC"/>
    <property type="match status" value="1"/>
</dbReference>
<dbReference type="SMART" id="SM00091">
    <property type="entry name" value="PAS"/>
    <property type="match status" value="4"/>
</dbReference>
<dbReference type="InterPro" id="IPR001789">
    <property type="entry name" value="Sig_transdc_resp-reg_receiver"/>
</dbReference>
<feature type="domain" description="PAC" evidence="13">
    <location>
        <begin position="388"/>
        <end position="442"/>
    </location>
</feature>
<dbReference type="InterPro" id="IPR013656">
    <property type="entry name" value="PAS_4"/>
</dbReference>
<dbReference type="InterPro" id="IPR013655">
    <property type="entry name" value="PAS_fold_3"/>
</dbReference>
<feature type="domain" description="Response regulatory" evidence="11">
    <location>
        <begin position="961"/>
        <end position="1081"/>
    </location>
</feature>
<evidence type="ECO:0000259" key="10">
    <source>
        <dbReference type="PROSITE" id="PS50109"/>
    </source>
</evidence>
<dbReference type="SUPFAM" id="SSF55785">
    <property type="entry name" value="PYP-like sensor domain (PAS domain)"/>
    <property type="match status" value="4"/>
</dbReference>
<dbReference type="InterPro" id="IPR011006">
    <property type="entry name" value="CheY-like_superfamily"/>
</dbReference>
<dbReference type="Pfam" id="PF00072">
    <property type="entry name" value="Response_reg"/>
    <property type="match status" value="1"/>
</dbReference>
<dbReference type="SUPFAM" id="SSF47384">
    <property type="entry name" value="Homodimeric domain of signal transducing histidine kinase"/>
    <property type="match status" value="1"/>
</dbReference>
<dbReference type="PANTHER" id="PTHR45339">
    <property type="entry name" value="HYBRID SIGNAL TRANSDUCTION HISTIDINE KINASE J"/>
    <property type="match status" value="1"/>
</dbReference>
<comment type="function">
    <text evidence="5">Member of the two-component regulatory system BvgS/BvgA. Phosphorylates BvgA via a four-step phosphorelay in response to environmental signals.</text>
</comment>
<dbReference type="PROSITE" id="PS50110">
    <property type="entry name" value="RESPONSE_REGULATORY"/>
    <property type="match status" value="1"/>
</dbReference>
<sequence>MKLFSRQIDQRSYNLAALGFFTVMVGVMVVSAFIAHYHPDTHPLVGNSDFHFRFYGVLLGLVMAVALFLSYLRGNTLALKLSTLIAVVTVTAGLKAEAFDSSVPQAIWIPFILALAVTHVRWALFVFSFTVVLILYRFPNAFQSRLGIHVTVILLVLLTVGRLVQNLLLKNAADAEQKARDMAADLAGKNQQLKQSQDELDATLAAIPDTLFEMDEAGTFLAIRCHDEGLLIAPRQDLLGRKAGDMLPEPAATIVLQALAEAAVQGTSYGKVIKLPLVQGDAWFELSVARKDAVGQAGHRFIVLGRDITTRHRAEEEARRLSQVIEQSPEAIVMTDRETRIVYVNPAFTQTSGYLAADVMGRHAVFLGSGRTPPETKQAMWQALDEGQVWQGEFINRRKTGDEYIEQVCISSLRNAGGEVTHYVAIKRDITALRQQEQEIARDRNRLINVLSGTGAGPWEWDVAAGRLILDDASARMVGCSLKAFGDDHLQAWRDRIHPDDRMRFEGRLAEHLTGDSERLEIEYRIRHTAGHWVWLQLRGKVIDWSEAHRPLAMYGVHLDITAQKQADEQRRYLEGVLHSAIEAIGEGFSVYDANDRLTWCNEQYRLLYPISGPAFAPGSTFEEIVRYGVAHGQYPEAVDDPEAWIQRRLAAHRQTEANFIQKLPDGRWLDVRERKTTDGSTVGFRVDITEFMQAKQAAEAANRAKSEFLATMSHEIRTPLNSILGMAQVLASPEMADPRCRDYGRVILESGSGLLAILNDLLDLAKVEAGRIELDNRPWLPQQLLQDIQGLFQGNAHAKGLAMSAVWDGPSAQHYLADAFRLQQMLANLVANALKFTPSGSIAIQISEIGRDERGARLEFAVTDTGIGIPRDKQASLFQAFTQADSSTTRRFGGSGLGLSIVRHLAELMGGEVGLTSEEGRGSRLWFRVCLVPVAGAVPGDTAVPGKLEAAGLVASFQGRVLVVEDNALERKVLGTVLTRLGLEVAFARNGYEAFDAAIAYPRPDLIMMDCLMPELDGHSAARKIRAWESATGLPRVPIAAISASAFAEDRQRCLESGMDHFLPKPVVVSDLRQMLAERLNAALPADGATGEAVEKCGTFDRVALRTAIEALTPLLESGKFDALQHFDALQRQAANTDIAPEINDIADLVKTFQFEIALGRLRALIND</sequence>
<dbReference type="Gene3D" id="1.10.287.130">
    <property type="match status" value="1"/>
</dbReference>
<evidence type="ECO:0000256" key="5">
    <source>
        <dbReference type="ARBA" id="ARBA00058004"/>
    </source>
</evidence>
<feature type="modified residue" description="4-aspartylphosphate" evidence="7">
    <location>
        <position position="1011"/>
    </location>
</feature>
<evidence type="ECO:0000256" key="9">
    <source>
        <dbReference type="SAM" id="Phobius"/>
    </source>
</evidence>
<dbReference type="CDD" id="cd00130">
    <property type="entry name" value="PAS"/>
    <property type="match status" value="2"/>
</dbReference>
<evidence type="ECO:0000259" key="13">
    <source>
        <dbReference type="PROSITE" id="PS50113"/>
    </source>
</evidence>
<dbReference type="InterPro" id="IPR036097">
    <property type="entry name" value="HisK_dim/P_sf"/>
</dbReference>
<comment type="catalytic activity">
    <reaction evidence="1">
        <text>ATP + protein L-histidine = ADP + protein N-phospho-L-histidine.</text>
        <dbReference type="EC" id="2.7.13.3"/>
    </reaction>
</comment>
<dbReference type="SMART" id="SM00086">
    <property type="entry name" value="PAC"/>
    <property type="match status" value="3"/>
</dbReference>
<dbReference type="PROSITE" id="PS50112">
    <property type="entry name" value="PAS"/>
    <property type="match status" value="1"/>
</dbReference>
<dbReference type="EC" id="2.7.13.3" evidence="2"/>
<evidence type="ECO:0000256" key="2">
    <source>
        <dbReference type="ARBA" id="ARBA00012438"/>
    </source>
</evidence>
<evidence type="ECO:0000313" key="15">
    <source>
        <dbReference type="Proteomes" id="UP000718593"/>
    </source>
</evidence>
<dbReference type="PRINTS" id="PR00344">
    <property type="entry name" value="BCTRLSENSOR"/>
</dbReference>
<dbReference type="Proteomes" id="UP000718593">
    <property type="component" value="Unassembled WGS sequence"/>
</dbReference>
<dbReference type="InterPro" id="IPR001610">
    <property type="entry name" value="PAC"/>
</dbReference>
<dbReference type="CDD" id="cd17546">
    <property type="entry name" value="REC_hyHK_CKI1_RcsC-like"/>
    <property type="match status" value="1"/>
</dbReference>
<feature type="transmembrane region" description="Helical" evidence="9">
    <location>
        <begin position="77"/>
        <end position="94"/>
    </location>
</feature>